<proteinExistence type="predicted"/>
<dbReference type="InterPro" id="IPR019639">
    <property type="entry name" value="DUF2505"/>
</dbReference>
<sequence>MARHIPHSSSYPQSVAEVHRALTSEQYWRDRLAEVGGPGASFGHLTVADGTVDVEVAQAIPAEHLPSIVTKIRPGDLVITRTETWGPLDGDRARGTFTARVEGVPATLSGALTLSADGTGSTVALDGQVEVKLPLIGGKIEGVIADQVTELLENEDRFTAEWLGSHT</sequence>
<gene>
    <name evidence="1" type="ORF">ACFO6S_16035</name>
</gene>
<protein>
    <submittedName>
        <fullName evidence="1">DUF2505 domain-containing protein</fullName>
    </submittedName>
</protein>
<dbReference type="Pfam" id="PF10698">
    <property type="entry name" value="DUF2505"/>
    <property type="match status" value="1"/>
</dbReference>
<comment type="caution">
    <text evidence="1">The sequence shown here is derived from an EMBL/GenBank/DDBJ whole genome shotgun (WGS) entry which is preliminary data.</text>
</comment>
<dbReference type="Proteomes" id="UP001595914">
    <property type="component" value="Unassembled WGS sequence"/>
</dbReference>
<dbReference type="RefSeq" id="WP_378418602.1">
    <property type="nucleotide sequence ID" value="NZ_JBHSFO010000009.1"/>
</dbReference>
<evidence type="ECO:0000313" key="2">
    <source>
        <dbReference type="Proteomes" id="UP001595914"/>
    </source>
</evidence>
<organism evidence="1 2">
    <name type="scientific">Rhodococcus kronopolitis</name>
    <dbReference type="NCBI Taxonomy" id="1460226"/>
    <lineage>
        <taxon>Bacteria</taxon>
        <taxon>Bacillati</taxon>
        <taxon>Actinomycetota</taxon>
        <taxon>Actinomycetes</taxon>
        <taxon>Mycobacteriales</taxon>
        <taxon>Nocardiaceae</taxon>
        <taxon>Rhodococcus</taxon>
    </lineage>
</organism>
<keyword evidence="2" id="KW-1185">Reference proteome</keyword>
<evidence type="ECO:0000313" key="1">
    <source>
        <dbReference type="EMBL" id="MFC4605208.1"/>
    </source>
</evidence>
<accession>A0ABV9FTB1</accession>
<reference evidence="2" key="1">
    <citation type="journal article" date="2019" name="Int. J. Syst. Evol. Microbiol.">
        <title>The Global Catalogue of Microorganisms (GCM) 10K type strain sequencing project: providing services to taxonomists for standard genome sequencing and annotation.</title>
        <authorList>
            <consortium name="The Broad Institute Genomics Platform"/>
            <consortium name="The Broad Institute Genome Sequencing Center for Infectious Disease"/>
            <person name="Wu L."/>
            <person name="Ma J."/>
        </authorList>
    </citation>
    <scope>NUCLEOTIDE SEQUENCE [LARGE SCALE GENOMIC DNA]</scope>
    <source>
        <strain evidence="2">CCUG 54520</strain>
    </source>
</reference>
<name>A0ABV9FTB1_9NOCA</name>
<dbReference type="EMBL" id="JBHSFO010000009">
    <property type="protein sequence ID" value="MFC4605208.1"/>
    <property type="molecule type" value="Genomic_DNA"/>
</dbReference>